<feature type="transmembrane region" description="Helical" evidence="2">
    <location>
        <begin position="95"/>
        <end position="115"/>
    </location>
</feature>
<evidence type="ECO:0000256" key="2">
    <source>
        <dbReference type="SAM" id="Phobius"/>
    </source>
</evidence>
<dbReference type="RefSeq" id="WP_051560685.1">
    <property type="nucleotide sequence ID" value="NZ_CAWLTM010000100.1"/>
</dbReference>
<keyword evidence="2" id="KW-0812">Transmembrane</keyword>
<keyword evidence="2" id="KW-1133">Transmembrane helix</keyword>
<keyword evidence="4" id="KW-1185">Reference proteome</keyword>
<evidence type="ECO:0000313" key="4">
    <source>
        <dbReference type="Proteomes" id="UP000023464"/>
    </source>
</evidence>
<evidence type="ECO:0000313" key="3">
    <source>
        <dbReference type="EMBL" id="EYU16074.1"/>
    </source>
</evidence>
<reference evidence="3 4" key="1">
    <citation type="submission" date="2014-03" db="EMBL/GenBank/DDBJ databases">
        <title>Draft Genome of Photorhabdus luminescens BA1, an Egyptian Isolate.</title>
        <authorList>
            <person name="Ghazal S."/>
            <person name="Hurst S.G.IV."/>
            <person name="Morris K."/>
            <person name="Thomas K."/>
            <person name="Tisa L.S."/>
        </authorList>
    </citation>
    <scope>NUCLEOTIDE SEQUENCE [LARGE SCALE GENOMIC DNA]</scope>
    <source>
        <strain evidence="3 4">BA1</strain>
    </source>
</reference>
<organism evidence="3 4">
    <name type="scientific">Photorhabdus aegyptia</name>
    <dbReference type="NCBI Taxonomy" id="2805098"/>
    <lineage>
        <taxon>Bacteria</taxon>
        <taxon>Pseudomonadati</taxon>
        <taxon>Pseudomonadota</taxon>
        <taxon>Gammaproteobacteria</taxon>
        <taxon>Enterobacterales</taxon>
        <taxon>Morganellaceae</taxon>
        <taxon>Photorhabdus</taxon>
    </lineage>
</organism>
<gene>
    <name evidence="3" type="ORF">BA1DRAFT_01411</name>
</gene>
<feature type="region of interest" description="Disordered" evidence="1">
    <location>
        <begin position="20"/>
        <end position="53"/>
    </location>
</feature>
<evidence type="ECO:0000256" key="1">
    <source>
        <dbReference type="SAM" id="MobiDB-lite"/>
    </source>
</evidence>
<protein>
    <recommendedName>
        <fullName evidence="5">Hemolysin XhlA</fullName>
    </recommendedName>
</protein>
<name>A0A022PKP5_9GAMM</name>
<evidence type="ECO:0008006" key="5">
    <source>
        <dbReference type="Google" id="ProtNLM"/>
    </source>
</evidence>
<sequence>MSNFLAKYSTPILAKCSQQRGNLKDNGYSTKRKGGDDMDTTRNDGGDGGSLEPRVARLESDVMQIKIELTKLTTRSEEFATKGDLHKEISAQTKWLAATIIGTAGLALAVARYLFG</sequence>
<dbReference type="AlphaFoldDB" id="A0A022PKP5"/>
<dbReference type="Proteomes" id="UP000023464">
    <property type="component" value="Unassembled WGS sequence"/>
</dbReference>
<keyword evidence="2" id="KW-0472">Membrane</keyword>
<feature type="compositionally biased region" description="Basic and acidic residues" evidence="1">
    <location>
        <begin position="33"/>
        <end position="45"/>
    </location>
</feature>
<dbReference type="EMBL" id="JFGV01000015">
    <property type="protein sequence ID" value="EYU16074.1"/>
    <property type="molecule type" value="Genomic_DNA"/>
</dbReference>
<accession>A0A022PKP5</accession>
<comment type="caution">
    <text evidence="3">The sequence shown here is derived from an EMBL/GenBank/DDBJ whole genome shotgun (WGS) entry which is preliminary data.</text>
</comment>
<proteinExistence type="predicted"/>
<dbReference type="PATRIC" id="fig|1393736.3.peg.1430"/>